<sequence>WWSRIFWRPSQLTQDHLFLVPPPHCVGVRSECLQQMLVQGRLNPWRTWVLLMMQFSALTIPRATRRTRRAWPLGRPMTRLLCSRALPAALNLPRMMASTSLQPPTRLARSLNPLIVKDPILKFSGLTMRVMMSFLGRAIER</sequence>
<accession>A0A8T1UFF4</accession>
<evidence type="ECO:0000313" key="2">
    <source>
        <dbReference type="Proteomes" id="UP000688947"/>
    </source>
</evidence>
<feature type="non-terminal residue" evidence="1">
    <location>
        <position position="1"/>
    </location>
</feature>
<proteinExistence type="predicted"/>
<comment type="caution">
    <text evidence="1">The sequence shown here is derived from an EMBL/GenBank/DDBJ whole genome shotgun (WGS) entry which is preliminary data.</text>
</comment>
<evidence type="ECO:0000313" key="1">
    <source>
        <dbReference type="EMBL" id="KAG6961887.1"/>
    </source>
</evidence>
<dbReference type="EMBL" id="JAENGZ010000332">
    <property type="protein sequence ID" value="KAG6961887.1"/>
    <property type="molecule type" value="Genomic_DNA"/>
</dbReference>
<reference evidence="1" key="1">
    <citation type="submission" date="2021-01" db="EMBL/GenBank/DDBJ databases">
        <title>Phytophthora aleatoria, a newly-described species from Pinus radiata is distinct from Phytophthora cactorum isolates based on comparative genomics.</title>
        <authorList>
            <person name="Mcdougal R."/>
            <person name="Panda P."/>
            <person name="Williams N."/>
            <person name="Studholme D.J."/>
        </authorList>
    </citation>
    <scope>NUCLEOTIDE SEQUENCE</scope>
    <source>
        <strain evidence="1">NZFS 3830</strain>
    </source>
</reference>
<gene>
    <name evidence="1" type="ORF">JG687_00007463</name>
</gene>
<dbReference type="Proteomes" id="UP000688947">
    <property type="component" value="Unassembled WGS sequence"/>
</dbReference>
<protein>
    <submittedName>
        <fullName evidence="1">Uncharacterized protein</fullName>
    </submittedName>
</protein>
<dbReference type="AlphaFoldDB" id="A0A8T1UFF4"/>
<organism evidence="1 2">
    <name type="scientific">Phytophthora cactorum</name>
    <dbReference type="NCBI Taxonomy" id="29920"/>
    <lineage>
        <taxon>Eukaryota</taxon>
        <taxon>Sar</taxon>
        <taxon>Stramenopiles</taxon>
        <taxon>Oomycota</taxon>
        <taxon>Peronosporomycetes</taxon>
        <taxon>Peronosporales</taxon>
        <taxon>Peronosporaceae</taxon>
        <taxon>Phytophthora</taxon>
    </lineage>
</organism>
<name>A0A8T1UFF4_9STRA</name>